<dbReference type="PROSITE" id="PS50887">
    <property type="entry name" value="GGDEF"/>
    <property type="match status" value="1"/>
</dbReference>
<dbReference type="InterPro" id="IPR000160">
    <property type="entry name" value="GGDEF_dom"/>
</dbReference>
<dbReference type="InterPro" id="IPR000700">
    <property type="entry name" value="PAS-assoc_C"/>
</dbReference>
<dbReference type="Pfam" id="PF08448">
    <property type="entry name" value="PAS_4"/>
    <property type="match status" value="1"/>
</dbReference>
<dbReference type="SUPFAM" id="SSF55073">
    <property type="entry name" value="Nucleotide cyclase"/>
    <property type="match status" value="1"/>
</dbReference>
<dbReference type="InterPro" id="IPR029787">
    <property type="entry name" value="Nucleotide_cyclase"/>
</dbReference>
<dbReference type="PROSITE" id="PS50883">
    <property type="entry name" value="EAL"/>
    <property type="match status" value="1"/>
</dbReference>
<dbReference type="InterPro" id="IPR003018">
    <property type="entry name" value="GAF"/>
</dbReference>
<protein>
    <recommendedName>
        <fullName evidence="8">PAS domain S-box-containing protein/diguanylate cyclase (GGDEF) domain-containing protein</fullName>
    </recommendedName>
</protein>
<feature type="domain" description="PAS" evidence="2">
    <location>
        <begin position="341"/>
        <end position="413"/>
    </location>
</feature>
<dbReference type="InParanoid" id="A0A6M4HCA4"/>
<evidence type="ECO:0008006" key="8">
    <source>
        <dbReference type="Google" id="ProtNLM"/>
    </source>
</evidence>
<dbReference type="Gene3D" id="2.10.70.100">
    <property type="match status" value="1"/>
</dbReference>
<dbReference type="SUPFAM" id="SSF141868">
    <property type="entry name" value="EAL domain-like"/>
    <property type="match status" value="1"/>
</dbReference>
<name>A0A6M4HCA4_9PROT</name>
<comment type="catalytic activity">
    <reaction evidence="1">
        <text>3',3'-c-di-GMP + H2O = 5'-phosphoguanylyl(3'-&gt;5')guanosine + H(+)</text>
        <dbReference type="Rhea" id="RHEA:24902"/>
        <dbReference type="ChEBI" id="CHEBI:15377"/>
        <dbReference type="ChEBI" id="CHEBI:15378"/>
        <dbReference type="ChEBI" id="CHEBI:58754"/>
        <dbReference type="ChEBI" id="CHEBI:58805"/>
        <dbReference type="EC" id="3.1.4.52"/>
    </reaction>
    <physiologicalReaction direction="left-to-right" evidence="1">
        <dbReference type="Rhea" id="RHEA:24903"/>
    </physiologicalReaction>
</comment>
<feature type="domain" description="PAC" evidence="3">
    <location>
        <begin position="417"/>
        <end position="470"/>
    </location>
</feature>
<evidence type="ECO:0000256" key="1">
    <source>
        <dbReference type="ARBA" id="ARBA00051114"/>
    </source>
</evidence>
<dbReference type="CDD" id="cd00130">
    <property type="entry name" value="PAS"/>
    <property type="match status" value="2"/>
</dbReference>
<dbReference type="Pfam" id="PF00563">
    <property type="entry name" value="EAL"/>
    <property type="match status" value="1"/>
</dbReference>
<dbReference type="Gene3D" id="3.30.450.40">
    <property type="match status" value="1"/>
</dbReference>
<gene>
    <name evidence="6" type="ORF">DSM104440_03708</name>
</gene>
<dbReference type="Gene3D" id="3.30.450.20">
    <property type="entry name" value="PAS domain"/>
    <property type="match status" value="2"/>
</dbReference>
<dbReference type="GO" id="GO:0071111">
    <property type="term" value="F:cyclic-guanylate-specific phosphodiesterase activity"/>
    <property type="evidence" value="ECO:0007669"/>
    <property type="project" value="UniProtKB-EC"/>
</dbReference>
<dbReference type="InterPro" id="IPR035919">
    <property type="entry name" value="EAL_sf"/>
</dbReference>
<dbReference type="Pfam" id="PF00990">
    <property type="entry name" value="GGDEF"/>
    <property type="match status" value="1"/>
</dbReference>
<dbReference type="Gene3D" id="3.30.70.270">
    <property type="match status" value="1"/>
</dbReference>
<evidence type="ECO:0000259" key="4">
    <source>
        <dbReference type="PROSITE" id="PS50883"/>
    </source>
</evidence>
<evidence type="ECO:0000259" key="2">
    <source>
        <dbReference type="PROSITE" id="PS50112"/>
    </source>
</evidence>
<dbReference type="SUPFAM" id="SSF55785">
    <property type="entry name" value="PYP-like sensor domain (PAS domain)"/>
    <property type="match status" value="2"/>
</dbReference>
<dbReference type="FunCoup" id="A0A6M4HCA4">
    <property type="interactions" value="274"/>
</dbReference>
<dbReference type="InterPro" id="IPR029016">
    <property type="entry name" value="GAF-like_dom_sf"/>
</dbReference>
<dbReference type="PANTHER" id="PTHR44757">
    <property type="entry name" value="DIGUANYLATE CYCLASE DGCP"/>
    <property type="match status" value="1"/>
</dbReference>
<dbReference type="SMART" id="SM00086">
    <property type="entry name" value="PAC"/>
    <property type="match status" value="2"/>
</dbReference>
<evidence type="ECO:0000259" key="3">
    <source>
        <dbReference type="PROSITE" id="PS50113"/>
    </source>
</evidence>
<dbReference type="PROSITE" id="PS50112">
    <property type="entry name" value="PAS"/>
    <property type="match status" value="2"/>
</dbReference>
<dbReference type="RefSeq" id="WP_171165359.1">
    <property type="nucleotide sequence ID" value="NZ_CP053073.1"/>
</dbReference>
<dbReference type="Proteomes" id="UP000503096">
    <property type="component" value="Chromosome"/>
</dbReference>
<dbReference type="SMART" id="SM00052">
    <property type="entry name" value="EAL"/>
    <property type="match status" value="1"/>
</dbReference>
<dbReference type="FunFam" id="3.30.70.270:FF:000001">
    <property type="entry name" value="Diguanylate cyclase domain protein"/>
    <property type="match status" value="1"/>
</dbReference>
<dbReference type="GO" id="GO:0071732">
    <property type="term" value="P:cellular response to nitric oxide"/>
    <property type="evidence" value="ECO:0007669"/>
    <property type="project" value="UniProtKB-ARBA"/>
</dbReference>
<dbReference type="FunFam" id="3.20.20.450:FF:000001">
    <property type="entry name" value="Cyclic di-GMP phosphodiesterase yahA"/>
    <property type="match status" value="1"/>
</dbReference>
<dbReference type="AlphaFoldDB" id="A0A6M4HCA4"/>
<dbReference type="SMART" id="SM00267">
    <property type="entry name" value="GGDEF"/>
    <property type="match status" value="1"/>
</dbReference>
<dbReference type="EMBL" id="CP053073">
    <property type="protein sequence ID" value="QJR16872.1"/>
    <property type="molecule type" value="Genomic_DNA"/>
</dbReference>
<dbReference type="Gene3D" id="3.20.20.450">
    <property type="entry name" value="EAL domain"/>
    <property type="match status" value="1"/>
</dbReference>
<feature type="domain" description="GGDEF" evidence="5">
    <location>
        <begin position="502"/>
        <end position="637"/>
    </location>
</feature>
<accession>A0A6M4HCA4</accession>
<dbReference type="NCBIfam" id="TIGR00229">
    <property type="entry name" value="sensory_box"/>
    <property type="match status" value="2"/>
</dbReference>
<feature type="domain" description="EAL" evidence="4">
    <location>
        <begin position="646"/>
        <end position="899"/>
    </location>
</feature>
<proteinExistence type="predicted"/>
<dbReference type="PROSITE" id="PS50113">
    <property type="entry name" value="PAC"/>
    <property type="match status" value="2"/>
</dbReference>
<dbReference type="InterPro" id="IPR001633">
    <property type="entry name" value="EAL_dom"/>
</dbReference>
<dbReference type="PANTHER" id="PTHR44757:SF2">
    <property type="entry name" value="BIOFILM ARCHITECTURE MAINTENANCE PROTEIN MBAA"/>
    <property type="match status" value="1"/>
</dbReference>
<feature type="domain" description="PAC" evidence="3">
    <location>
        <begin position="290"/>
        <end position="340"/>
    </location>
</feature>
<dbReference type="KEGG" id="upl:DSM104440_03708"/>
<dbReference type="InterPro" id="IPR013655">
    <property type="entry name" value="PAS_fold_3"/>
</dbReference>
<feature type="domain" description="PAS" evidence="2">
    <location>
        <begin position="216"/>
        <end position="287"/>
    </location>
</feature>
<dbReference type="NCBIfam" id="TIGR00254">
    <property type="entry name" value="GGDEF"/>
    <property type="match status" value="1"/>
</dbReference>
<reference evidence="6 7" key="1">
    <citation type="submission" date="2020-04" db="EMBL/GenBank/DDBJ databases">
        <title>Usitatibacter rugosus gen. nov., sp. nov. and Usitatibacter palustris sp. nov., novel members of Usitatibacteraceae fam. nov. within the order Nitrosomonadales isolated from soil.</title>
        <authorList>
            <person name="Huber K.J."/>
            <person name="Neumann-Schaal M."/>
            <person name="Geppert A."/>
            <person name="Luckner M."/>
            <person name="Wanner G."/>
            <person name="Overmann J."/>
        </authorList>
    </citation>
    <scope>NUCLEOTIDE SEQUENCE [LARGE SCALE GENOMIC DNA]</scope>
    <source>
        <strain evidence="6 7">Swamp67</strain>
    </source>
</reference>
<dbReference type="InterPro" id="IPR013656">
    <property type="entry name" value="PAS_4"/>
</dbReference>
<evidence type="ECO:0000259" key="5">
    <source>
        <dbReference type="PROSITE" id="PS50887"/>
    </source>
</evidence>
<dbReference type="InterPro" id="IPR001610">
    <property type="entry name" value="PAC"/>
</dbReference>
<evidence type="ECO:0000313" key="7">
    <source>
        <dbReference type="Proteomes" id="UP000503096"/>
    </source>
</evidence>
<dbReference type="Pfam" id="PF08447">
    <property type="entry name" value="PAS_3"/>
    <property type="match status" value="1"/>
</dbReference>
<dbReference type="SUPFAM" id="SSF55781">
    <property type="entry name" value="GAF domain-like"/>
    <property type="match status" value="1"/>
</dbReference>
<dbReference type="InterPro" id="IPR000014">
    <property type="entry name" value="PAS"/>
</dbReference>
<dbReference type="CDD" id="cd01949">
    <property type="entry name" value="GGDEF"/>
    <property type="match status" value="1"/>
</dbReference>
<dbReference type="CDD" id="cd01948">
    <property type="entry name" value="EAL"/>
    <property type="match status" value="1"/>
</dbReference>
<keyword evidence="7" id="KW-1185">Reference proteome</keyword>
<dbReference type="InterPro" id="IPR043128">
    <property type="entry name" value="Rev_trsase/Diguanyl_cyclase"/>
</dbReference>
<dbReference type="InterPro" id="IPR035965">
    <property type="entry name" value="PAS-like_dom_sf"/>
</dbReference>
<dbReference type="Pfam" id="PF01590">
    <property type="entry name" value="GAF"/>
    <property type="match status" value="1"/>
</dbReference>
<evidence type="ECO:0000313" key="6">
    <source>
        <dbReference type="EMBL" id="QJR16872.1"/>
    </source>
</evidence>
<dbReference type="InterPro" id="IPR052155">
    <property type="entry name" value="Biofilm_reg_signaling"/>
</dbReference>
<organism evidence="6 7">
    <name type="scientific">Usitatibacter palustris</name>
    <dbReference type="NCBI Taxonomy" id="2732487"/>
    <lineage>
        <taxon>Bacteria</taxon>
        <taxon>Pseudomonadati</taxon>
        <taxon>Pseudomonadota</taxon>
        <taxon>Betaproteobacteria</taxon>
        <taxon>Nitrosomonadales</taxon>
        <taxon>Usitatibacteraceae</taxon>
        <taxon>Usitatibacter</taxon>
    </lineage>
</organism>
<sequence>MAALKRPGDVTDEERLARLKAYRVLDTPPEPAFDELVRRAQDAVRAPMAWLSFFDGEREWIKAKAGVALAHLPREHSLAFNRGEPASALLIEDAARSQFAEHPLFAGELRVRFFCAMPLIMPDGAVLGTLTVLDRIPRTLSPQERTALENLATLAVARLETRLLQAPAVVAAKAGALEGNAEERIQHLAREYQRMNELLEEEIGLRRGAEDKLRREKEFSDAMIQSLPGAFYLVGPEGDHVLRWNASLGLATGYTDAEIATMRPQDFMSPKDRAPLEAAIRQVIEQGKEVTVEAEVVDRAGNVRPYAFSGRPLRLGGLTYMIGVGRDITLRRRAEQQMARSKERLDLALSSSNLALWDWDIVADRVYYNESWAKLLGDAPREATFGSAEVLSWTHPEDREIFEASMGNAIRGVSEQFDCEYRVPNAVGEWIWVHSRGKVTMRNDSNRAVRLTGTTTNVTKRKAAEERAEYLATRDALTGLPNRVLLHDRLEQCIVNAARNQVGFAFMFIDLDRFKTINDSLGHQVGDELLKRVAARLTACVRASDTVARLGGDEFAVILENLRDDDDEGAQQVAEKMIAAMGAPMLVNNQHLNTSCSIGISLYPVDGKDSATLMKNADVAMYYAKDKGRNNYQFFSSEMNARAQERLSVENYLRLALRRGELVVHYQPRMKVATGELAGVEALIRWQHPRRGLLPPNRFIEVAEESGLIVPIGEWVIENACKQVRQWQLAAKKDLQLSVNVSIGQVIDGDRLFAAVQRALALSGIDPATLELELTESLLMQNIDEKVALLNRLGKLGVGLAIDDFGTGYSSLSYLKALPVDSIKIDSSFVRDIHADPNDEAIIRAILAMAHSMGLRVVAEGVETPEQLAALRELGCDEYQGFLTSAALPAEEFEQRYVK</sequence>
<dbReference type="SMART" id="SM00091">
    <property type="entry name" value="PAS"/>
    <property type="match status" value="2"/>
</dbReference>